<dbReference type="EMBL" id="JBEPMO010000013">
    <property type="protein sequence ID" value="MET3732460.1"/>
    <property type="molecule type" value="Genomic_DNA"/>
</dbReference>
<dbReference type="Proteomes" id="UP001549146">
    <property type="component" value="Unassembled WGS sequence"/>
</dbReference>
<feature type="chain" id="PRO_5047183054" description="Late embryogenesis abundant protein LEA-2 subgroup domain-containing protein" evidence="1">
    <location>
        <begin position="20"/>
        <end position="139"/>
    </location>
</feature>
<evidence type="ECO:0000256" key="1">
    <source>
        <dbReference type="SAM" id="SignalP"/>
    </source>
</evidence>
<evidence type="ECO:0000313" key="2">
    <source>
        <dbReference type="EMBL" id="MET3732460.1"/>
    </source>
</evidence>
<proteinExistence type="predicted"/>
<organism evidence="2 3">
    <name type="scientific">Moheibacter stercoris</name>
    <dbReference type="NCBI Taxonomy" id="1628251"/>
    <lineage>
        <taxon>Bacteria</taxon>
        <taxon>Pseudomonadati</taxon>
        <taxon>Bacteroidota</taxon>
        <taxon>Flavobacteriia</taxon>
        <taxon>Flavobacteriales</taxon>
        <taxon>Weeksellaceae</taxon>
        <taxon>Moheibacter</taxon>
    </lineage>
</organism>
<feature type="signal peptide" evidence="1">
    <location>
        <begin position="1"/>
        <end position="19"/>
    </location>
</feature>
<sequence length="139" mass="15829">MKVVFILLFTFFQLGILSAQNTAETSEKMDFTYLDIKEEFDLLVDVSIVNPECATKKINYYSLIIGTTVINRKLERISVLVPCLSNQFVQSDLITIKPIKTPKSDIAYLTVTQQENGQSLERIYGIEFRAVWGNVVKVL</sequence>
<dbReference type="RefSeq" id="WP_354509704.1">
    <property type="nucleotide sequence ID" value="NZ_JBEPMO010000013.1"/>
</dbReference>
<gene>
    <name evidence="2" type="ORF">ABID46_002049</name>
</gene>
<reference evidence="2 3" key="1">
    <citation type="submission" date="2024-06" db="EMBL/GenBank/DDBJ databases">
        <title>Genomic Encyclopedia of Type Strains, Phase IV (KMG-IV): sequencing the most valuable type-strain genomes for metagenomic binning, comparative biology and taxonomic classification.</title>
        <authorList>
            <person name="Goeker M."/>
        </authorList>
    </citation>
    <scope>NUCLEOTIDE SEQUENCE [LARGE SCALE GENOMIC DNA]</scope>
    <source>
        <strain evidence="2 3">DSM 29388</strain>
    </source>
</reference>
<keyword evidence="3" id="KW-1185">Reference proteome</keyword>
<evidence type="ECO:0000313" key="3">
    <source>
        <dbReference type="Proteomes" id="UP001549146"/>
    </source>
</evidence>
<protein>
    <recommendedName>
        <fullName evidence="4">Late embryogenesis abundant protein LEA-2 subgroup domain-containing protein</fullName>
    </recommendedName>
</protein>
<name>A0ABV2LV78_9FLAO</name>
<keyword evidence="1" id="KW-0732">Signal</keyword>
<accession>A0ABV2LV78</accession>
<evidence type="ECO:0008006" key="4">
    <source>
        <dbReference type="Google" id="ProtNLM"/>
    </source>
</evidence>
<comment type="caution">
    <text evidence="2">The sequence shown here is derived from an EMBL/GenBank/DDBJ whole genome shotgun (WGS) entry which is preliminary data.</text>
</comment>